<sequence length="74" mass="7617">MGSGGSSGRAVGYQRSEVRISVRANPQEGDLRVSGPPSGQGAGGGARTSDRRIPANLRADWLATVPPTPHHLAD</sequence>
<dbReference type="EMBL" id="BLXT01005154">
    <property type="protein sequence ID" value="GFO20403.1"/>
    <property type="molecule type" value="Genomic_DNA"/>
</dbReference>
<accession>A0AAV4BMP0</accession>
<dbReference type="Proteomes" id="UP000735302">
    <property type="component" value="Unassembled WGS sequence"/>
</dbReference>
<reference evidence="2 3" key="1">
    <citation type="journal article" date="2021" name="Elife">
        <title>Chloroplast acquisition without the gene transfer in kleptoplastic sea slugs, Plakobranchus ocellatus.</title>
        <authorList>
            <person name="Maeda T."/>
            <person name="Takahashi S."/>
            <person name="Yoshida T."/>
            <person name="Shimamura S."/>
            <person name="Takaki Y."/>
            <person name="Nagai Y."/>
            <person name="Toyoda A."/>
            <person name="Suzuki Y."/>
            <person name="Arimoto A."/>
            <person name="Ishii H."/>
            <person name="Satoh N."/>
            <person name="Nishiyama T."/>
            <person name="Hasebe M."/>
            <person name="Maruyama T."/>
            <person name="Minagawa J."/>
            <person name="Obokata J."/>
            <person name="Shigenobu S."/>
        </authorList>
    </citation>
    <scope>NUCLEOTIDE SEQUENCE [LARGE SCALE GENOMIC DNA]</scope>
</reference>
<dbReference type="AlphaFoldDB" id="A0AAV4BMP0"/>
<evidence type="ECO:0000313" key="2">
    <source>
        <dbReference type="EMBL" id="GFO20403.1"/>
    </source>
</evidence>
<keyword evidence="3" id="KW-1185">Reference proteome</keyword>
<feature type="region of interest" description="Disordered" evidence="1">
    <location>
        <begin position="1"/>
        <end position="54"/>
    </location>
</feature>
<organism evidence="2 3">
    <name type="scientific">Plakobranchus ocellatus</name>
    <dbReference type="NCBI Taxonomy" id="259542"/>
    <lineage>
        <taxon>Eukaryota</taxon>
        <taxon>Metazoa</taxon>
        <taxon>Spiralia</taxon>
        <taxon>Lophotrochozoa</taxon>
        <taxon>Mollusca</taxon>
        <taxon>Gastropoda</taxon>
        <taxon>Heterobranchia</taxon>
        <taxon>Euthyneura</taxon>
        <taxon>Panpulmonata</taxon>
        <taxon>Sacoglossa</taxon>
        <taxon>Placobranchoidea</taxon>
        <taxon>Plakobranchidae</taxon>
        <taxon>Plakobranchus</taxon>
    </lineage>
</organism>
<evidence type="ECO:0000256" key="1">
    <source>
        <dbReference type="SAM" id="MobiDB-lite"/>
    </source>
</evidence>
<comment type="caution">
    <text evidence="2">The sequence shown here is derived from an EMBL/GenBank/DDBJ whole genome shotgun (WGS) entry which is preliminary data.</text>
</comment>
<proteinExistence type="predicted"/>
<name>A0AAV4BMP0_9GAST</name>
<gene>
    <name evidence="2" type="ORF">PoB_004690800</name>
</gene>
<protein>
    <submittedName>
        <fullName evidence="2">Uncharacterized protein</fullName>
    </submittedName>
</protein>
<evidence type="ECO:0000313" key="3">
    <source>
        <dbReference type="Proteomes" id="UP000735302"/>
    </source>
</evidence>